<dbReference type="EMBL" id="LNQE01001787">
    <property type="protein sequence ID" value="KUG05658.1"/>
    <property type="molecule type" value="Genomic_DNA"/>
</dbReference>
<gene>
    <name evidence="1" type="ORF">ASZ90_016911</name>
</gene>
<organism evidence="1">
    <name type="scientific">hydrocarbon metagenome</name>
    <dbReference type="NCBI Taxonomy" id="938273"/>
    <lineage>
        <taxon>unclassified sequences</taxon>
        <taxon>metagenomes</taxon>
        <taxon>ecological metagenomes</taxon>
    </lineage>
</organism>
<dbReference type="AlphaFoldDB" id="A0A0W8EAK2"/>
<name>A0A0W8EAK2_9ZZZZ</name>
<proteinExistence type="predicted"/>
<accession>A0A0W8EAK2</accession>
<reference evidence="1" key="1">
    <citation type="journal article" date="2015" name="Proc. Natl. Acad. Sci. U.S.A.">
        <title>Networks of energetic and metabolic interactions define dynamics in microbial communities.</title>
        <authorList>
            <person name="Embree M."/>
            <person name="Liu J.K."/>
            <person name="Al-Bassam M.M."/>
            <person name="Zengler K."/>
        </authorList>
    </citation>
    <scope>NUCLEOTIDE SEQUENCE</scope>
</reference>
<comment type="caution">
    <text evidence="1">The sequence shown here is derived from an EMBL/GenBank/DDBJ whole genome shotgun (WGS) entry which is preliminary data.</text>
</comment>
<protein>
    <submittedName>
        <fullName evidence="1">Uncharacterized protein</fullName>
    </submittedName>
</protein>
<sequence>MSQGGALCQREEGLSTDLTMYASQLRGDALAIVMDGSST</sequence>
<evidence type="ECO:0000313" key="1">
    <source>
        <dbReference type="EMBL" id="KUG05658.1"/>
    </source>
</evidence>